<evidence type="ECO:0000256" key="4">
    <source>
        <dbReference type="ARBA" id="ARBA00023002"/>
    </source>
</evidence>
<feature type="transmembrane region" description="Helical" evidence="10">
    <location>
        <begin position="12"/>
        <end position="32"/>
    </location>
</feature>
<dbReference type="STRING" id="155417.A0A4Q4T7D0"/>
<keyword evidence="5 8" id="KW-0408">Iron</keyword>
<keyword evidence="10" id="KW-1133">Transmembrane helix</keyword>
<evidence type="ECO:0000256" key="7">
    <source>
        <dbReference type="ARBA" id="ARBA00060591"/>
    </source>
</evidence>
<dbReference type="InterPro" id="IPR050364">
    <property type="entry name" value="Cytochrome_P450_fung"/>
</dbReference>
<evidence type="ECO:0000256" key="6">
    <source>
        <dbReference type="ARBA" id="ARBA00023033"/>
    </source>
</evidence>
<evidence type="ECO:0000256" key="8">
    <source>
        <dbReference type="PIRSR" id="PIRSR602401-1"/>
    </source>
</evidence>
<dbReference type="EMBL" id="QJNU01000399">
    <property type="protein sequence ID" value="RYP00036.1"/>
    <property type="molecule type" value="Genomic_DNA"/>
</dbReference>
<dbReference type="GO" id="GO:0004497">
    <property type="term" value="F:monooxygenase activity"/>
    <property type="evidence" value="ECO:0007669"/>
    <property type="project" value="UniProtKB-KW"/>
</dbReference>
<dbReference type="InterPro" id="IPR036396">
    <property type="entry name" value="Cyt_P450_sf"/>
</dbReference>
<accession>A0A4Q4T7D0</accession>
<dbReference type="Pfam" id="PF00067">
    <property type="entry name" value="p450"/>
    <property type="match status" value="1"/>
</dbReference>
<evidence type="ECO:0000256" key="1">
    <source>
        <dbReference type="ARBA" id="ARBA00010617"/>
    </source>
</evidence>
<organism evidence="11 12">
    <name type="scientific">Monosporascus ibericus</name>
    <dbReference type="NCBI Taxonomy" id="155417"/>
    <lineage>
        <taxon>Eukaryota</taxon>
        <taxon>Fungi</taxon>
        <taxon>Dikarya</taxon>
        <taxon>Ascomycota</taxon>
        <taxon>Pezizomycotina</taxon>
        <taxon>Sordariomycetes</taxon>
        <taxon>Xylariomycetidae</taxon>
        <taxon>Xylariales</taxon>
        <taxon>Xylariales incertae sedis</taxon>
        <taxon>Monosporascus</taxon>
    </lineage>
</organism>
<keyword evidence="9" id="KW-0175">Coiled coil</keyword>
<dbReference type="GO" id="GO:0005506">
    <property type="term" value="F:iron ion binding"/>
    <property type="evidence" value="ECO:0007669"/>
    <property type="project" value="InterPro"/>
</dbReference>
<dbReference type="Proteomes" id="UP000293360">
    <property type="component" value="Unassembled WGS sequence"/>
</dbReference>
<comment type="pathway">
    <text evidence="7">Aromatic compound metabolism; phenylacetate degradation.</text>
</comment>
<feature type="binding site" description="axial binding residue" evidence="8">
    <location>
        <position position="447"/>
    </location>
    <ligand>
        <name>heme</name>
        <dbReference type="ChEBI" id="CHEBI:30413"/>
    </ligand>
    <ligandPart>
        <name>Fe</name>
        <dbReference type="ChEBI" id="CHEBI:18248"/>
    </ligandPart>
</feature>
<dbReference type="InterPro" id="IPR002401">
    <property type="entry name" value="Cyt_P450_E_grp-I"/>
</dbReference>
<evidence type="ECO:0000256" key="9">
    <source>
        <dbReference type="SAM" id="Coils"/>
    </source>
</evidence>
<dbReference type="OrthoDB" id="1055148at2759"/>
<dbReference type="PRINTS" id="PR00463">
    <property type="entry name" value="EP450I"/>
</dbReference>
<evidence type="ECO:0000256" key="10">
    <source>
        <dbReference type="SAM" id="Phobius"/>
    </source>
</evidence>
<comment type="caution">
    <text evidence="11">The sequence shown here is derived from an EMBL/GenBank/DDBJ whole genome shotgun (WGS) entry which is preliminary data.</text>
</comment>
<sequence>MDIPGTALSRIFVNIYCLYMAVWVLITVVLYLCANEVVRSRSRITGFRGPKGLPVVGNLLDVLDHTAQKCQQWAKTFGSVYQIQLANTTVVVVNSASAAKKLFISNSQALSSRPLTYTFGKIASSSAGLTIGTSPYDDSLKRKKKGAASALNRPSIQTYIPYLDRESRTFLEDLLHYGKGGTIAIDPLPLIQRLSLSLVMTINWGVRMPSHEDELFKEITEVEEELNRFRSMVGNLQDHIPLLRMNPFNRTSTKARDMRRRRDRYLNKLNADLAEKVAKGTDKPCIQANVLKDAEAKLNEVELRSISLSILGGGFETVSNTVQWTIGYLALHPEIQDKAFEAIREFQGSDGQLCDAADDLKCTYVAALVKEALRYFTVVPLALPRESIRGVEYEGSLIPTGTTVYLNAWACNYDAELWSDPDVFRPERWLENPDAPLFTFGLGYRMCSAHLLAYRELYLVFMRMLRTFRLKAGGDVRCNPRSDMKNPRDLIMSSKPYRVFCIPRDRERLKQALVAAKAGDEE</sequence>
<gene>
    <name evidence="11" type="ORF">DL764_006636</name>
</gene>
<name>A0A4Q4T7D0_9PEZI</name>
<dbReference type="FunFam" id="1.10.630.10:FF:000072">
    <property type="entry name" value="3-hydroxyphenylacetate 6 hydroxylase"/>
    <property type="match status" value="1"/>
</dbReference>
<keyword evidence="3 8" id="KW-0479">Metal-binding</keyword>
<evidence type="ECO:0008006" key="13">
    <source>
        <dbReference type="Google" id="ProtNLM"/>
    </source>
</evidence>
<proteinExistence type="inferred from homology"/>
<dbReference type="SUPFAM" id="SSF48264">
    <property type="entry name" value="Cytochrome P450"/>
    <property type="match status" value="1"/>
</dbReference>
<dbReference type="Gene3D" id="1.10.630.10">
    <property type="entry name" value="Cytochrome P450"/>
    <property type="match status" value="1"/>
</dbReference>
<dbReference type="GO" id="GO:0016705">
    <property type="term" value="F:oxidoreductase activity, acting on paired donors, with incorporation or reduction of molecular oxygen"/>
    <property type="evidence" value="ECO:0007669"/>
    <property type="project" value="InterPro"/>
</dbReference>
<dbReference type="PANTHER" id="PTHR46300">
    <property type="entry name" value="P450, PUTATIVE (EUROFUNG)-RELATED-RELATED"/>
    <property type="match status" value="1"/>
</dbReference>
<keyword evidence="10" id="KW-0472">Membrane</keyword>
<keyword evidence="6" id="KW-0503">Monooxygenase</keyword>
<keyword evidence="10" id="KW-0812">Transmembrane</keyword>
<evidence type="ECO:0000313" key="12">
    <source>
        <dbReference type="Proteomes" id="UP000293360"/>
    </source>
</evidence>
<protein>
    <recommendedName>
        <fullName evidence="13">3-hydroxyphenylacetate 6-hydroxylase</fullName>
    </recommendedName>
</protein>
<dbReference type="PRINTS" id="PR00385">
    <property type="entry name" value="P450"/>
</dbReference>
<comment type="cofactor">
    <cofactor evidence="8">
        <name>heme</name>
        <dbReference type="ChEBI" id="CHEBI:30413"/>
    </cofactor>
</comment>
<evidence type="ECO:0000256" key="5">
    <source>
        <dbReference type="ARBA" id="ARBA00023004"/>
    </source>
</evidence>
<comment type="similarity">
    <text evidence="1">Belongs to the cytochrome P450 family.</text>
</comment>
<keyword evidence="4" id="KW-0560">Oxidoreductase</keyword>
<feature type="coiled-coil region" evidence="9">
    <location>
        <begin position="212"/>
        <end position="239"/>
    </location>
</feature>
<dbReference type="InterPro" id="IPR001128">
    <property type="entry name" value="Cyt_P450"/>
</dbReference>
<evidence type="ECO:0000256" key="2">
    <source>
        <dbReference type="ARBA" id="ARBA00022617"/>
    </source>
</evidence>
<dbReference type="PANTHER" id="PTHR46300:SF9">
    <property type="entry name" value="P450, PUTATIVE-RELATED"/>
    <property type="match status" value="1"/>
</dbReference>
<keyword evidence="12" id="KW-1185">Reference proteome</keyword>
<evidence type="ECO:0000256" key="3">
    <source>
        <dbReference type="ARBA" id="ARBA00022723"/>
    </source>
</evidence>
<dbReference type="GO" id="GO:0020037">
    <property type="term" value="F:heme binding"/>
    <property type="evidence" value="ECO:0007669"/>
    <property type="project" value="InterPro"/>
</dbReference>
<evidence type="ECO:0000313" key="11">
    <source>
        <dbReference type="EMBL" id="RYP00036.1"/>
    </source>
</evidence>
<reference evidence="11 12" key="1">
    <citation type="submission" date="2018-06" db="EMBL/GenBank/DDBJ databases">
        <title>Complete Genomes of Monosporascus.</title>
        <authorList>
            <person name="Robinson A.J."/>
            <person name="Natvig D.O."/>
        </authorList>
    </citation>
    <scope>NUCLEOTIDE SEQUENCE [LARGE SCALE GENOMIC DNA]</scope>
    <source>
        <strain evidence="11 12">CBS 110550</strain>
    </source>
</reference>
<keyword evidence="2 8" id="KW-0349">Heme</keyword>
<dbReference type="AlphaFoldDB" id="A0A4Q4T7D0"/>